<dbReference type="EMBL" id="GBRH01232630">
    <property type="protein sequence ID" value="JAD65265.1"/>
    <property type="molecule type" value="Transcribed_RNA"/>
</dbReference>
<name>A0A0A9BVR7_ARUDO</name>
<reference evidence="2" key="2">
    <citation type="journal article" date="2015" name="Data Brief">
        <title>Shoot transcriptome of the giant reed, Arundo donax.</title>
        <authorList>
            <person name="Barrero R.A."/>
            <person name="Guerrero F.D."/>
            <person name="Moolhuijzen P."/>
            <person name="Goolsby J.A."/>
            <person name="Tidwell J."/>
            <person name="Bellgard S.E."/>
            <person name="Bellgard M.I."/>
        </authorList>
    </citation>
    <scope>NUCLEOTIDE SEQUENCE</scope>
    <source>
        <tissue evidence="2">Shoot tissue taken approximately 20 cm above the soil surface</tissue>
    </source>
</reference>
<organism evidence="2">
    <name type="scientific">Arundo donax</name>
    <name type="common">Giant reed</name>
    <name type="synonym">Donax arundinaceus</name>
    <dbReference type="NCBI Taxonomy" id="35708"/>
    <lineage>
        <taxon>Eukaryota</taxon>
        <taxon>Viridiplantae</taxon>
        <taxon>Streptophyta</taxon>
        <taxon>Embryophyta</taxon>
        <taxon>Tracheophyta</taxon>
        <taxon>Spermatophyta</taxon>
        <taxon>Magnoliopsida</taxon>
        <taxon>Liliopsida</taxon>
        <taxon>Poales</taxon>
        <taxon>Poaceae</taxon>
        <taxon>PACMAD clade</taxon>
        <taxon>Arundinoideae</taxon>
        <taxon>Arundineae</taxon>
        <taxon>Arundo</taxon>
    </lineage>
</organism>
<evidence type="ECO:0000256" key="1">
    <source>
        <dbReference type="SAM" id="MobiDB-lite"/>
    </source>
</evidence>
<proteinExistence type="predicted"/>
<protein>
    <submittedName>
        <fullName evidence="2">Uncharacterized protein</fullName>
    </submittedName>
</protein>
<dbReference type="AlphaFoldDB" id="A0A0A9BVR7"/>
<feature type="region of interest" description="Disordered" evidence="1">
    <location>
        <begin position="15"/>
        <end position="36"/>
    </location>
</feature>
<accession>A0A0A9BVR7</accession>
<evidence type="ECO:0000313" key="2">
    <source>
        <dbReference type="EMBL" id="JAD65265.1"/>
    </source>
</evidence>
<reference evidence="2" key="1">
    <citation type="submission" date="2014-09" db="EMBL/GenBank/DDBJ databases">
        <authorList>
            <person name="Magalhaes I.L.F."/>
            <person name="Oliveira U."/>
            <person name="Santos F.R."/>
            <person name="Vidigal T.H.D.A."/>
            <person name="Brescovit A.D."/>
            <person name="Santos A.J."/>
        </authorList>
    </citation>
    <scope>NUCLEOTIDE SEQUENCE</scope>
    <source>
        <tissue evidence="2">Shoot tissue taken approximately 20 cm above the soil surface</tissue>
    </source>
</reference>
<sequence length="56" mass="6111">MAKFRHTDVAYSERGAVAGSGTRPTKCLPAASSSPIGTPRCWARELDAHRFATHPW</sequence>